<comment type="similarity">
    <text evidence="2 8">Belongs to the bacterial ribosomal protein bS20 family.</text>
</comment>
<name>A0A7C2WAB7_9BACT</name>
<protein>
    <recommendedName>
        <fullName evidence="7 8">Small ribosomal subunit protein bS20</fullName>
    </recommendedName>
</protein>
<proteinExistence type="inferred from homology"/>
<evidence type="ECO:0000256" key="5">
    <source>
        <dbReference type="ARBA" id="ARBA00022980"/>
    </source>
</evidence>
<dbReference type="NCBIfam" id="TIGR00029">
    <property type="entry name" value="S20"/>
    <property type="match status" value="1"/>
</dbReference>
<gene>
    <name evidence="8" type="primary">rpsT</name>
    <name evidence="9" type="ORF">ENP13_03495</name>
</gene>
<reference evidence="9" key="1">
    <citation type="journal article" date="2020" name="mSystems">
        <title>Genome- and Community-Level Interaction Insights into Carbon Utilization and Element Cycling Functions of Hydrothermarchaeota in Hydrothermal Sediment.</title>
        <authorList>
            <person name="Zhou Z."/>
            <person name="Liu Y."/>
            <person name="Xu W."/>
            <person name="Pan J."/>
            <person name="Luo Z.H."/>
            <person name="Li M."/>
        </authorList>
    </citation>
    <scope>NUCLEOTIDE SEQUENCE [LARGE SCALE GENOMIC DNA]</scope>
    <source>
        <strain evidence="9">SpSt-192</strain>
    </source>
</reference>
<comment type="function">
    <text evidence="1 8">Binds directly to 16S ribosomal RNA.</text>
</comment>
<dbReference type="PANTHER" id="PTHR33398">
    <property type="entry name" value="30S RIBOSOMAL PROTEIN S20"/>
    <property type="match status" value="1"/>
</dbReference>
<dbReference type="Pfam" id="PF01649">
    <property type="entry name" value="Ribosomal_S20p"/>
    <property type="match status" value="1"/>
</dbReference>
<dbReference type="InterPro" id="IPR036510">
    <property type="entry name" value="Ribosomal_bS20_sf"/>
</dbReference>
<keyword evidence="6 8" id="KW-0687">Ribonucleoprotein</keyword>
<evidence type="ECO:0000256" key="6">
    <source>
        <dbReference type="ARBA" id="ARBA00023274"/>
    </source>
</evidence>
<dbReference type="PANTHER" id="PTHR33398:SF1">
    <property type="entry name" value="SMALL RIBOSOMAL SUBUNIT PROTEIN BS20C"/>
    <property type="match status" value="1"/>
</dbReference>
<sequence length="96" mass="10777">MPNTKSAAKRARQAEKRRLRNRMYRSAARTYIKKAEKLMAAGDLEAAARAIGDAISTLDRAAIKGIIHKNNAARRKSRLMKKFNRLVKARLEAAQA</sequence>
<dbReference type="GO" id="GO:0003735">
    <property type="term" value="F:structural constituent of ribosome"/>
    <property type="evidence" value="ECO:0007669"/>
    <property type="project" value="InterPro"/>
</dbReference>
<evidence type="ECO:0000256" key="3">
    <source>
        <dbReference type="ARBA" id="ARBA00022730"/>
    </source>
</evidence>
<accession>A0A7C2WAB7</accession>
<evidence type="ECO:0000256" key="4">
    <source>
        <dbReference type="ARBA" id="ARBA00022884"/>
    </source>
</evidence>
<dbReference type="EMBL" id="DSID01000274">
    <property type="protein sequence ID" value="HEX70291.1"/>
    <property type="molecule type" value="Genomic_DNA"/>
</dbReference>
<keyword evidence="5 8" id="KW-0689">Ribosomal protein</keyword>
<dbReference type="InterPro" id="IPR002583">
    <property type="entry name" value="Ribosomal_bS20"/>
</dbReference>
<evidence type="ECO:0000256" key="7">
    <source>
        <dbReference type="ARBA" id="ARBA00035136"/>
    </source>
</evidence>
<keyword evidence="4 8" id="KW-0694">RNA-binding</keyword>
<evidence type="ECO:0000256" key="1">
    <source>
        <dbReference type="ARBA" id="ARBA00003134"/>
    </source>
</evidence>
<dbReference type="Gene3D" id="1.20.58.110">
    <property type="entry name" value="Ribosomal protein S20"/>
    <property type="match status" value="1"/>
</dbReference>
<comment type="caution">
    <text evidence="9">The sequence shown here is derived from an EMBL/GenBank/DDBJ whole genome shotgun (WGS) entry which is preliminary data.</text>
</comment>
<evidence type="ECO:0000256" key="2">
    <source>
        <dbReference type="ARBA" id="ARBA00007634"/>
    </source>
</evidence>
<dbReference type="GO" id="GO:0015935">
    <property type="term" value="C:small ribosomal subunit"/>
    <property type="evidence" value="ECO:0007669"/>
    <property type="project" value="TreeGrafter"/>
</dbReference>
<dbReference type="SUPFAM" id="SSF46992">
    <property type="entry name" value="Ribosomal protein S20"/>
    <property type="match status" value="1"/>
</dbReference>
<organism evidence="9">
    <name type="scientific">Thermorudis sp</name>
    <dbReference type="NCBI Taxonomy" id="1969470"/>
    <lineage>
        <taxon>Bacteria</taxon>
        <taxon>Pseudomonadati</taxon>
        <taxon>Thermomicrobiota</taxon>
        <taxon>Thermomicrobia</taxon>
        <taxon>Thermomicrobia incertae sedis</taxon>
        <taxon>Thermorudis</taxon>
    </lineage>
</organism>
<keyword evidence="3 8" id="KW-0699">rRNA-binding</keyword>
<dbReference type="HAMAP" id="MF_00500">
    <property type="entry name" value="Ribosomal_bS20"/>
    <property type="match status" value="1"/>
</dbReference>
<evidence type="ECO:0000313" key="9">
    <source>
        <dbReference type="EMBL" id="HEX70291.1"/>
    </source>
</evidence>
<dbReference type="AlphaFoldDB" id="A0A7C2WAB7"/>
<evidence type="ECO:0000256" key="8">
    <source>
        <dbReference type="HAMAP-Rule" id="MF_00500"/>
    </source>
</evidence>
<dbReference type="GO" id="GO:0006412">
    <property type="term" value="P:translation"/>
    <property type="evidence" value="ECO:0007669"/>
    <property type="project" value="UniProtKB-UniRule"/>
</dbReference>
<dbReference type="GO" id="GO:0070181">
    <property type="term" value="F:small ribosomal subunit rRNA binding"/>
    <property type="evidence" value="ECO:0007669"/>
    <property type="project" value="TreeGrafter"/>
</dbReference>
<dbReference type="FunFam" id="1.20.58.110:FF:000001">
    <property type="entry name" value="30S ribosomal protein S20"/>
    <property type="match status" value="1"/>
</dbReference>
<dbReference type="GO" id="GO:0005829">
    <property type="term" value="C:cytosol"/>
    <property type="evidence" value="ECO:0007669"/>
    <property type="project" value="TreeGrafter"/>
</dbReference>